<feature type="region of interest" description="Disordered" evidence="1">
    <location>
        <begin position="58"/>
        <end position="77"/>
    </location>
</feature>
<proteinExistence type="predicted"/>
<reference evidence="2" key="1">
    <citation type="submission" date="2022-03" db="EMBL/GenBank/DDBJ databases">
        <authorList>
            <person name="Tunstrom K."/>
        </authorList>
    </citation>
    <scope>NUCLEOTIDE SEQUENCE</scope>
</reference>
<evidence type="ECO:0000313" key="2">
    <source>
        <dbReference type="EMBL" id="CAH2104096.1"/>
    </source>
</evidence>
<evidence type="ECO:0000313" key="3">
    <source>
        <dbReference type="Proteomes" id="UP001153954"/>
    </source>
</evidence>
<name>A0AAU9UYI8_EUPED</name>
<dbReference type="AlphaFoldDB" id="A0AAU9UYI8"/>
<comment type="caution">
    <text evidence="2">The sequence shown here is derived from an EMBL/GenBank/DDBJ whole genome shotgun (WGS) entry which is preliminary data.</text>
</comment>
<protein>
    <submittedName>
        <fullName evidence="2">Uncharacterized protein</fullName>
    </submittedName>
</protein>
<organism evidence="2 3">
    <name type="scientific">Euphydryas editha</name>
    <name type="common">Edith's checkerspot</name>
    <dbReference type="NCBI Taxonomy" id="104508"/>
    <lineage>
        <taxon>Eukaryota</taxon>
        <taxon>Metazoa</taxon>
        <taxon>Ecdysozoa</taxon>
        <taxon>Arthropoda</taxon>
        <taxon>Hexapoda</taxon>
        <taxon>Insecta</taxon>
        <taxon>Pterygota</taxon>
        <taxon>Neoptera</taxon>
        <taxon>Endopterygota</taxon>
        <taxon>Lepidoptera</taxon>
        <taxon>Glossata</taxon>
        <taxon>Ditrysia</taxon>
        <taxon>Papilionoidea</taxon>
        <taxon>Nymphalidae</taxon>
        <taxon>Nymphalinae</taxon>
        <taxon>Euphydryas</taxon>
    </lineage>
</organism>
<evidence type="ECO:0000256" key="1">
    <source>
        <dbReference type="SAM" id="MobiDB-lite"/>
    </source>
</evidence>
<dbReference type="Proteomes" id="UP001153954">
    <property type="component" value="Unassembled WGS sequence"/>
</dbReference>
<sequence>MRWSTFPEILELDPFEWDCDSARDDTDTVARSGTARDDTVGRRGVRAALSSVALRHAELRARPRPPPAPALIRKQHH</sequence>
<dbReference type="EMBL" id="CAKOGL010000027">
    <property type="protein sequence ID" value="CAH2104096.1"/>
    <property type="molecule type" value="Genomic_DNA"/>
</dbReference>
<keyword evidence="3" id="KW-1185">Reference proteome</keyword>
<accession>A0AAU9UYI8</accession>
<gene>
    <name evidence="2" type="ORF">EEDITHA_LOCUS18523</name>
</gene>